<dbReference type="InterPro" id="IPR029060">
    <property type="entry name" value="PIN-like_dom_sf"/>
</dbReference>
<dbReference type="AlphaFoldDB" id="A0A0M2UUQ4"/>
<dbReference type="InterPro" id="IPR002716">
    <property type="entry name" value="PIN_dom"/>
</dbReference>
<reference evidence="2 3" key="1">
    <citation type="journal article" date="2013" name="BMC Microbiol.">
        <title>Identification of the type II cytochrome c maturation pathway in anammox bacteria by comparative genomics.</title>
        <authorList>
            <person name="Ferousi C."/>
            <person name="Speth D.R."/>
            <person name="Reimann J."/>
            <person name="Op den Camp H.J."/>
            <person name="Allen J.W."/>
            <person name="Keltjens J.T."/>
            <person name="Jetten M.S."/>
        </authorList>
    </citation>
    <scope>NUCLEOTIDE SEQUENCE [LARGE SCALE GENOMIC DNA]</scope>
    <source>
        <strain evidence="2">RU1</strain>
    </source>
</reference>
<organism evidence="2 3">
    <name type="scientific">Candidatus Brocadia fulgida</name>
    <dbReference type="NCBI Taxonomy" id="380242"/>
    <lineage>
        <taxon>Bacteria</taxon>
        <taxon>Pseudomonadati</taxon>
        <taxon>Planctomycetota</taxon>
        <taxon>Candidatus Brocadiia</taxon>
        <taxon>Candidatus Brocadiales</taxon>
        <taxon>Candidatus Brocadiaceae</taxon>
        <taxon>Candidatus Brocadia</taxon>
    </lineage>
</organism>
<dbReference type="SUPFAM" id="SSF88723">
    <property type="entry name" value="PIN domain-like"/>
    <property type="match status" value="1"/>
</dbReference>
<dbReference type="EMBL" id="LAQJ01000238">
    <property type="protein sequence ID" value="KKO18721.1"/>
    <property type="molecule type" value="Genomic_DNA"/>
</dbReference>
<dbReference type="Pfam" id="PF01850">
    <property type="entry name" value="PIN"/>
    <property type="match status" value="1"/>
</dbReference>
<keyword evidence="3" id="KW-1185">Reference proteome</keyword>
<accession>A0A0M2UUQ4</accession>
<sequence length="115" mass="13149">MLYMSVVVMEELYAGAFDTQSIKLLDTLYKTFKNLNRLLVPEAADWQGAGKVIAKIGKKYGFEDIFLSKITHDVLIAASARRIGAIVITNNRKDFLRIQEFVDFKFYQGYEEQSA</sequence>
<evidence type="ECO:0000313" key="2">
    <source>
        <dbReference type="EMBL" id="KKO18721.1"/>
    </source>
</evidence>
<comment type="caution">
    <text evidence="2">The sequence shown here is derived from an EMBL/GenBank/DDBJ whole genome shotgun (WGS) entry which is preliminary data.</text>
</comment>
<dbReference type="Proteomes" id="UP000034954">
    <property type="component" value="Unassembled WGS sequence"/>
</dbReference>
<protein>
    <recommendedName>
        <fullName evidence="1">PIN domain-containing protein</fullName>
    </recommendedName>
</protein>
<feature type="domain" description="PIN" evidence="1">
    <location>
        <begin position="2"/>
        <end position="98"/>
    </location>
</feature>
<evidence type="ECO:0000259" key="1">
    <source>
        <dbReference type="Pfam" id="PF01850"/>
    </source>
</evidence>
<dbReference type="Gene3D" id="3.40.50.1010">
    <property type="entry name" value="5'-nuclease"/>
    <property type="match status" value="1"/>
</dbReference>
<proteinExistence type="predicted"/>
<name>A0A0M2UUQ4_9BACT</name>
<gene>
    <name evidence="2" type="ORF">BROFUL_02553</name>
</gene>
<evidence type="ECO:0000313" key="3">
    <source>
        <dbReference type="Proteomes" id="UP000034954"/>
    </source>
</evidence>